<comment type="caution">
    <text evidence="2">The sequence shown here is derived from an EMBL/GenBank/DDBJ whole genome shotgun (WGS) entry which is preliminary data.</text>
</comment>
<dbReference type="AlphaFoldDB" id="A0AA38P1B8"/>
<reference evidence="2" key="1">
    <citation type="submission" date="2022-08" db="EMBL/GenBank/DDBJ databases">
        <authorList>
            <consortium name="DOE Joint Genome Institute"/>
            <person name="Min B."/>
            <person name="Riley R."/>
            <person name="Sierra-Patev S."/>
            <person name="Naranjo-Ortiz M."/>
            <person name="Looney B."/>
            <person name="Konkel Z."/>
            <person name="Slot J.C."/>
            <person name="Sakamoto Y."/>
            <person name="Steenwyk J.L."/>
            <person name="Rokas A."/>
            <person name="Carro J."/>
            <person name="Camarero S."/>
            <person name="Ferreira P."/>
            <person name="Molpeceres G."/>
            <person name="Ruiz-Duenas F.J."/>
            <person name="Serrano A."/>
            <person name="Henrissat B."/>
            <person name="Drula E."/>
            <person name="Hughes K.W."/>
            <person name="Mata J.L."/>
            <person name="Ishikawa N.K."/>
            <person name="Vargas-Isla R."/>
            <person name="Ushijima S."/>
            <person name="Smith C.A."/>
            <person name="Ahrendt S."/>
            <person name="Andreopoulos W."/>
            <person name="He G."/>
            <person name="Labutti K."/>
            <person name="Lipzen A."/>
            <person name="Ng V."/>
            <person name="Sandor L."/>
            <person name="Barry K."/>
            <person name="Martinez A.T."/>
            <person name="Xiao Y."/>
            <person name="Gibbons J.G."/>
            <person name="Terashima K."/>
            <person name="Hibbett D.S."/>
            <person name="Grigoriev I.V."/>
        </authorList>
    </citation>
    <scope>NUCLEOTIDE SEQUENCE</scope>
    <source>
        <strain evidence="2">TFB9207</strain>
    </source>
</reference>
<gene>
    <name evidence="2" type="ORF">F5878DRAFT_361958</name>
</gene>
<feature type="transmembrane region" description="Helical" evidence="1">
    <location>
        <begin position="20"/>
        <end position="42"/>
    </location>
</feature>
<dbReference type="Proteomes" id="UP001163846">
    <property type="component" value="Unassembled WGS sequence"/>
</dbReference>
<proteinExistence type="predicted"/>
<protein>
    <submittedName>
        <fullName evidence="2">Uncharacterized protein</fullName>
    </submittedName>
</protein>
<feature type="transmembrane region" description="Helical" evidence="1">
    <location>
        <begin position="97"/>
        <end position="122"/>
    </location>
</feature>
<keyword evidence="3" id="KW-1185">Reference proteome</keyword>
<name>A0AA38P1B8_9AGAR</name>
<organism evidence="2 3">
    <name type="scientific">Lentinula raphanica</name>
    <dbReference type="NCBI Taxonomy" id="153919"/>
    <lineage>
        <taxon>Eukaryota</taxon>
        <taxon>Fungi</taxon>
        <taxon>Dikarya</taxon>
        <taxon>Basidiomycota</taxon>
        <taxon>Agaricomycotina</taxon>
        <taxon>Agaricomycetes</taxon>
        <taxon>Agaricomycetidae</taxon>
        <taxon>Agaricales</taxon>
        <taxon>Marasmiineae</taxon>
        <taxon>Omphalotaceae</taxon>
        <taxon>Lentinula</taxon>
    </lineage>
</organism>
<evidence type="ECO:0000256" key="1">
    <source>
        <dbReference type="SAM" id="Phobius"/>
    </source>
</evidence>
<sequence length="238" mass="27112">MEHLEPYTPEYPRESFRARLINYAPSICIVAFMVLVPLPYAYRWSSLASQWVGLWGYALFIGSSILTLGYLGYIYWTRPAHYPPLQPVDNITKLCRAACILFNLLIFTAWGNSFVILATILLEKEPERHLKFKLTMSERSCARIQRGTENLSLYPSQFSSYADISFSTQPPTNTSSDLIVQLIFDLISYIDHVAKMRSMQQKARPATICSSADGPTVTMKRLYGFSRRLLQDLGSTIV</sequence>
<keyword evidence="1" id="KW-1133">Transmembrane helix</keyword>
<dbReference type="EMBL" id="MU806541">
    <property type="protein sequence ID" value="KAJ3834370.1"/>
    <property type="molecule type" value="Genomic_DNA"/>
</dbReference>
<accession>A0AA38P1B8</accession>
<keyword evidence="1" id="KW-0812">Transmembrane</keyword>
<evidence type="ECO:0000313" key="2">
    <source>
        <dbReference type="EMBL" id="KAJ3834370.1"/>
    </source>
</evidence>
<feature type="transmembrane region" description="Helical" evidence="1">
    <location>
        <begin position="54"/>
        <end position="76"/>
    </location>
</feature>
<evidence type="ECO:0000313" key="3">
    <source>
        <dbReference type="Proteomes" id="UP001163846"/>
    </source>
</evidence>
<keyword evidence="1" id="KW-0472">Membrane</keyword>